<dbReference type="KEGG" id="tun:J9260_16240"/>
<keyword evidence="3" id="KW-1185">Reference proteome</keyword>
<gene>
    <name evidence="2" type="ORF">J9260_16240</name>
</gene>
<evidence type="ECO:0000313" key="3">
    <source>
        <dbReference type="Proteomes" id="UP000672009"/>
    </source>
</evidence>
<evidence type="ECO:0000259" key="1">
    <source>
        <dbReference type="Pfam" id="PF01850"/>
    </source>
</evidence>
<reference evidence="2" key="1">
    <citation type="submission" date="2021-04" db="EMBL/GenBank/DDBJ databases">
        <title>Genomics, taxonomy and metabolism of representatives of sulfur bacteria of the genus Thiothrix: Thiothrix fructosivorans QT, Thiothrix unzii A1T and three new species, Thiothrix subterranea sp. nov., Thiothrix litoralis sp. nov. and 'Candidatus Thiothrix anitrata' sp. nov.</title>
        <authorList>
            <person name="Ravin N.V."/>
            <person name="Smolyakov D."/>
            <person name="Rudenko T.S."/>
            <person name="Mardanov A.V."/>
            <person name="Beletsky A.V."/>
            <person name="Markov N.D."/>
            <person name="Fomenkov A.I."/>
            <person name="Roberts R.J."/>
            <person name="Karnachuk O.V."/>
            <person name="Novikov A."/>
            <person name="Grabovich M.Y."/>
        </authorList>
    </citation>
    <scope>NUCLEOTIDE SEQUENCE</scope>
    <source>
        <strain evidence="2">A1</strain>
    </source>
</reference>
<proteinExistence type="predicted"/>
<name>A0A975F882_9GAMM</name>
<organism evidence="2 3">
    <name type="scientific">Thiothrix unzii</name>
    <dbReference type="NCBI Taxonomy" id="111769"/>
    <lineage>
        <taxon>Bacteria</taxon>
        <taxon>Pseudomonadati</taxon>
        <taxon>Pseudomonadota</taxon>
        <taxon>Gammaproteobacteria</taxon>
        <taxon>Thiotrichales</taxon>
        <taxon>Thiotrichaceae</taxon>
        <taxon>Thiothrix</taxon>
    </lineage>
</organism>
<dbReference type="Pfam" id="PF01850">
    <property type="entry name" value="PIN"/>
    <property type="match status" value="1"/>
</dbReference>
<sequence>MIVKRFLLDSNFLIYALPFKKIELTSESTAEEIKLADLQEESSQKLSDLIKNQAVLTITPVIQYELLCDAKSTDERRKLEEDLVDLGCTMIQVNQEIAELAAKIFRTERDNQAPDKKKHKFDILHLATAKYEKLELITCDQKLLKLKKRHLQEENS</sequence>
<dbReference type="InterPro" id="IPR029060">
    <property type="entry name" value="PIN-like_dom_sf"/>
</dbReference>
<dbReference type="EMBL" id="CP072793">
    <property type="protein sequence ID" value="QTR53230.1"/>
    <property type="molecule type" value="Genomic_DNA"/>
</dbReference>
<feature type="domain" description="PIN" evidence="1">
    <location>
        <begin position="39"/>
        <end position="147"/>
    </location>
</feature>
<protein>
    <submittedName>
        <fullName evidence="2">PIN domain-containing protein</fullName>
    </submittedName>
</protein>
<dbReference type="Proteomes" id="UP000672009">
    <property type="component" value="Chromosome"/>
</dbReference>
<accession>A0A975F882</accession>
<dbReference type="AlphaFoldDB" id="A0A975F882"/>
<dbReference type="Gene3D" id="3.40.50.1010">
    <property type="entry name" value="5'-nuclease"/>
    <property type="match status" value="1"/>
</dbReference>
<dbReference type="SUPFAM" id="SSF88723">
    <property type="entry name" value="PIN domain-like"/>
    <property type="match status" value="1"/>
</dbReference>
<dbReference type="RefSeq" id="WP_210218756.1">
    <property type="nucleotide sequence ID" value="NZ_CP072793.1"/>
</dbReference>
<evidence type="ECO:0000313" key="2">
    <source>
        <dbReference type="EMBL" id="QTR53230.1"/>
    </source>
</evidence>
<dbReference type="InterPro" id="IPR002716">
    <property type="entry name" value="PIN_dom"/>
</dbReference>